<dbReference type="EMBL" id="BJWL01000018">
    <property type="protein sequence ID" value="GFZ06619.1"/>
    <property type="molecule type" value="Genomic_DNA"/>
</dbReference>
<dbReference type="OrthoDB" id="1102599at2759"/>
<dbReference type="AlphaFoldDB" id="A0A7J0G769"/>
<dbReference type="Proteomes" id="UP000585474">
    <property type="component" value="Unassembled WGS sequence"/>
</dbReference>
<name>A0A7J0G769_9ERIC</name>
<protein>
    <submittedName>
        <fullName evidence="1">Uncharacterized protein</fullName>
    </submittedName>
</protein>
<sequence>MELNQAELLVHDDAALALFRKDHEISNAILVERPDSNKVALMVRRHKDRIPICTWLIHQDKFRFLVSPMLKDVMARYCLTFMQVSINFVRTMLTVDTLMAREGLSFSASDLLNFYIVVWPKRKPSTNLFTGNHYLRLRNK</sequence>
<keyword evidence="2" id="KW-1185">Reference proteome</keyword>
<comment type="caution">
    <text evidence="1">The sequence shown here is derived from an EMBL/GenBank/DDBJ whole genome shotgun (WGS) entry which is preliminary data.</text>
</comment>
<gene>
    <name evidence="1" type="ORF">Acr_18g0007890</name>
</gene>
<accession>A0A7J0G769</accession>
<evidence type="ECO:0000313" key="2">
    <source>
        <dbReference type="Proteomes" id="UP000585474"/>
    </source>
</evidence>
<evidence type="ECO:0000313" key="1">
    <source>
        <dbReference type="EMBL" id="GFZ06619.1"/>
    </source>
</evidence>
<reference evidence="1 2" key="1">
    <citation type="submission" date="2019-07" db="EMBL/GenBank/DDBJ databases">
        <title>De Novo Assembly of kiwifruit Actinidia rufa.</title>
        <authorList>
            <person name="Sugita-Konishi S."/>
            <person name="Sato K."/>
            <person name="Mori E."/>
            <person name="Abe Y."/>
            <person name="Kisaki G."/>
            <person name="Hamano K."/>
            <person name="Suezawa K."/>
            <person name="Otani M."/>
            <person name="Fukuda T."/>
            <person name="Manabe T."/>
            <person name="Gomi K."/>
            <person name="Tabuchi M."/>
            <person name="Akimitsu K."/>
            <person name="Kataoka I."/>
        </authorList>
    </citation>
    <scope>NUCLEOTIDE SEQUENCE [LARGE SCALE GENOMIC DNA]</scope>
    <source>
        <strain evidence="2">cv. Fuchu</strain>
    </source>
</reference>
<organism evidence="1 2">
    <name type="scientific">Actinidia rufa</name>
    <dbReference type="NCBI Taxonomy" id="165716"/>
    <lineage>
        <taxon>Eukaryota</taxon>
        <taxon>Viridiplantae</taxon>
        <taxon>Streptophyta</taxon>
        <taxon>Embryophyta</taxon>
        <taxon>Tracheophyta</taxon>
        <taxon>Spermatophyta</taxon>
        <taxon>Magnoliopsida</taxon>
        <taxon>eudicotyledons</taxon>
        <taxon>Gunneridae</taxon>
        <taxon>Pentapetalae</taxon>
        <taxon>asterids</taxon>
        <taxon>Ericales</taxon>
        <taxon>Actinidiaceae</taxon>
        <taxon>Actinidia</taxon>
    </lineage>
</organism>
<proteinExistence type="predicted"/>